<dbReference type="InterPro" id="IPR036291">
    <property type="entry name" value="NAD(P)-bd_dom_sf"/>
</dbReference>
<feature type="domain" description="3-hydroxyisobutyrate dehydrogenase-like NAD-binding" evidence="6">
    <location>
        <begin position="161"/>
        <end position="270"/>
    </location>
</feature>
<dbReference type="GO" id="GO:0050661">
    <property type="term" value="F:NADP binding"/>
    <property type="evidence" value="ECO:0007669"/>
    <property type="project" value="InterPro"/>
</dbReference>
<evidence type="ECO:0000256" key="4">
    <source>
        <dbReference type="PIRSR" id="PIRSR000103-1"/>
    </source>
</evidence>
<dbReference type="RefSeq" id="WP_134099851.1">
    <property type="nucleotide sequence ID" value="NZ_SODP01000001.1"/>
</dbReference>
<evidence type="ECO:0000256" key="2">
    <source>
        <dbReference type="ARBA" id="ARBA00023002"/>
    </source>
</evidence>
<proteinExistence type="inferred from homology"/>
<comment type="caution">
    <text evidence="7">The sequence shown here is derived from an EMBL/GenBank/DDBJ whole genome shotgun (WGS) entry which is preliminary data.</text>
</comment>
<dbReference type="OrthoDB" id="5176214at2"/>
<evidence type="ECO:0000256" key="3">
    <source>
        <dbReference type="ARBA" id="ARBA00023027"/>
    </source>
</evidence>
<feature type="active site" evidence="4">
    <location>
        <position position="167"/>
    </location>
</feature>
<evidence type="ECO:0000256" key="1">
    <source>
        <dbReference type="ARBA" id="ARBA00009080"/>
    </source>
</evidence>
<evidence type="ECO:0000313" key="8">
    <source>
        <dbReference type="Proteomes" id="UP000295146"/>
    </source>
</evidence>
<dbReference type="Pfam" id="PF14833">
    <property type="entry name" value="NAD_binding_11"/>
    <property type="match status" value="1"/>
</dbReference>
<dbReference type="Proteomes" id="UP000295146">
    <property type="component" value="Unassembled WGS sequence"/>
</dbReference>
<keyword evidence="2" id="KW-0560">Oxidoreductase</keyword>
<dbReference type="PANTHER" id="PTHR43060:SF15">
    <property type="entry name" value="3-HYDROXYISOBUTYRATE DEHYDROGENASE-LIKE 1, MITOCHONDRIAL-RELATED"/>
    <property type="match status" value="1"/>
</dbReference>
<dbReference type="PIRSF" id="PIRSF000103">
    <property type="entry name" value="HIBADH"/>
    <property type="match status" value="1"/>
</dbReference>
<organism evidence="7 8">
    <name type="scientific">Kribbella pratensis</name>
    <dbReference type="NCBI Taxonomy" id="2512112"/>
    <lineage>
        <taxon>Bacteria</taxon>
        <taxon>Bacillati</taxon>
        <taxon>Actinomycetota</taxon>
        <taxon>Actinomycetes</taxon>
        <taxon>Propionibacteriales</taxon>
        <taxon>Kribbellaceae</taxon>
        <taxon>Kribbella</taxon>
    </lineage>
</organism>
<comment type="similarity">
    <text evidence="1">Belongs to the HIBADH-related family.</text>
</comment>
<dbReference type="SUPFAM" id="SSF51735">
    <property type="entry name" value="NAD(P)-binding Rossmann-fold domains"/>
    <property type="match status" value="1"/>
</dbReference>
<dbReference type="EMBL" id="SODP01000001">
    <property type="protein sequence ID" value="TDW76598.1"/>
    <property type="molecule type" value="Genomic_DNA"/>
</dbReference>
<keyword evidence="8" id="KW-1185">Reference proteome</keyword>
<dbReference type="InterPro" id="IPR008927">
    <property type="entry name" value="6-PGluconate_DH-like_C_sf"/>
</dbReference>
<dbReference type="PANTHER" id="PTHR43060">
    <property type="entry name" value="3-HYDROXYISOBUTYRATE DEHYDROGENASE-LIKE 1, MITOCHONDRIAL-RELATED"/>
    <property type="match status" value="1"/>
</dbReference>
<evidence type="ECO:0000313" key="7">
    <source>
        <dbReference type="EMBL" id="TDW76598.1"/>
    </source>
</evidence>
<name>A0A4R8CKT6_9ACTN</name>
<evidence type="ECO:0000259" key="6">
    <source>
        <dbReference type="Pfam" id="PF14833"/>
    </source>
</evidence>
<dbReference type="Gene3D" id="1.10.1040.10">
    <property type="entry name" value="N-(1-d-carboxylethyl)-l-norvaline Dehydrogenase, domain 2"/>
    <property type="match status" value="1"/>
</dbReference>
<dbReference type="SUPFAM" id="SSF48179">
    <property type="entry name" value="6-phosphogluconate dehydrogenase C-terminal domain-like"/>
    <property type="match status" value="1"/>
</dbReference>
<dbReference type="Pfam" id="PF03446">
    <property type="entry name" value="NAD_binding_2"/>
    <property type="match status" value="1"/>
</dbReference>
<dbReference type="AlphaFoldDB" id="A0A4R8CKT6"/>
<dbReference type="GO" id="GO:0016491">
    <property type="term" value="F:oxidoreductase activity"/>
    <property type="evidence" value="ECO:0007669"/>
    <property type="project" value="UniProtKB-KW"/>
</dbReference>
<evidence type="ECO:0000259" key="5">
    <source>
        <dbReference type="Pfam" id="PF03446"/>
    </source>
</evidence>
<dbReference type="InterPro" id="IPR015815">
    <property type="entry name" value="HIBADH-related"/>
</dbReference>
<protein>
    <submittedName>
        <fullName evidence="7">3-hydroxyisobutyrate dehydrogenase</fullName>
    </submittedName>
</protein>
<gene>
    <name evidence="7" type="ORF">EV653_1755</name>
</gene>
<reference evidence="7 8" key="1">
    <citation type="submission" date="2019-03" db="EMBL/GenBank/DDBJ databases">
        <title>Genomic Encyclopedia of Type Strains, Phase III (KMG-III): the genomes of soil and plant-associated and newly described type strains.</title>
        <authorList>
            <person name="Whitman W."/>
        </authorList>
    </citation>
    <scope>NUCLEOTIDE SEQUENCE [LARGE SCALE GENOMIC DNA]</scope>
    <source>
        <strain evidence="7 8">VKM Ac-2573</strain>
    </source>
</reference>
<accession>A0A4R8CKT6</accession>
<dbReference type="InterPro" id="IPR006115">
    <property type="entry name" value="6PGDH_NADP-bd"/>
</dbReference>
<dbReference type="InterPro" id="IPR013328">
    <property type="entry name" value="6PGD_dom2"/>
</dbReference>
<dbReference type="InterPro" id="IPR029154">
    <property type="entry name" value="HIBADH-like_NADP-bd"/>
</dbReference>
<keyword evidence="3" id="KW-0520">NAD</keyword>
<feature type="domain" description="6-phosphogluconate dehydrogenase NADP-binding" evidence="5">
    <location>
        <begin position="3"/>
        <end position="158"/>
    </location>
</feature>
<dbReference type="Gene3D" id="3.40.50.720">
    <property type="entry name" value="NAD(P)-binding Rossmann-like Domain"/>
    <property type="match status" value="1"/>
</dbReference>
<sequence>MVEIALVGAGRIGLPVAPQLVAAGHSVRVHDVRAEVAHQATELGATWGEPLPETDVLVTVLPGSPELRALMLEESGLLNRLRPGTTWLDLTSASPALGAELAAAAAHHHIDYLESPVGGGPEAAAAGELTLYVAGDSSPFERLQPILRAFAKDLHYTGPHGSGYLTKLLVNLLWFSQVIAVGEALMLGQSGGLDPLQLRKILLDGPAASTFVQDVVPRMLAGDRLATFGLDRIVEELESIEDFASLQGVPVALTSLVNAVHRDALASFGAVDGELLAFTHLENLWRDRRQNPGV</sequence>
<dbReference type="GO" id="GO:0051287">
    <property type="term" value="F:NAD binding"/>
    <property type="evidence" value="ECO:0007669"/>
    <property type="project" value="InterPro"/>
</dbReference>